<dbReference type="PANTHER" id="PTHR42693">
    <property type="entry name" value="ARYLSULFATASE FAMILY MEMBER"/>
    <property type="match status" value="1"/>
</dbReference>
<keyword evidence="5" id="KW-1185">Reference proteome</keyword>
<evidence type="ECO:0000259" key="3">
    <source>
        <dbReference type="Pfam" id="PF00884"/>
    </source>
</evidence>
<dbReference type="RefSeq" id="WP_179790731.1">
    <property type="nucleotide sequence ID" value="NZ_JAAVJF010000007.1"/>
</dbReference>
<protein>
    <submittedName>
        <fullName evidence="4">Sulfatase-like hydrolase/transferase</fullName>
    </submittedName>
</protein>
<proteinExistence type="inferred from homology"/>
<comment type="similarity">
    <text evidence="1">Belongs to the sulfatase family.</text>
</comment>
<dbReference type="PANTHER" id="PTHR42693:SF53">
    <property type="entry name" value="ENDO-4-O-SULFATASE"/>
    <property type="match status" value="1"/>
</dbReference>
<dbReference type="Proteomes" id="UP000554766">
    <property type="component" value="Unassembled WGS sequence"/>
</dbReference>
<reference evidence="4 5" key="1">
    <citation type="journal article" date="2020" name="Nat. Commun.">
        <title>The structures of two archaeal type IV pili illuminate evolutionary relationships.</title>
        <authorList>
            <person name="Wang F."/>
            <person name="Baquero D.P."/>
            <person name="Su Z."/>
            <person name="Beltran L.C."/>
            <person name="Prangishvili D."/>
            <person name="Krupovic M."/>
            <person name="Egelman E.H."/>
        </authorList>
    </citation>
    <scope>NUCLEOTIDE SEQUENCE [LARGE SCALE GENOMIC DNA]</scope>
    <source>
        <strain evidence="4 5">2GA</strain>
    </source>
</reference>
<organism evidence="4 5">
    <name type="scientific">Pyrobaculum arsenaticum</name>
    <dbReference type="NCBI Taxonomy" id="121277"/>
    <lineage>
        <taxon>Archaea</taxon>
        <taxon>Thermoproteota</taxon>
        <taxon>Thermoprotei</taxon>
        <taxon>Thermoproteales</taxon>
        <taxon>Thermoproteaceae</taxon>
        <taxon>Pyrobaculum</taxon>
    </lineage>
</organism>
<gene>
    <name evidence="4" type="ORF">HC235_11955</name>
</gene>
<dbReference type="SUPFAM" id="SSF53649">
    <property type="entry name" value="Alkaline phosphatase-like"/>
    <property type="match status" value="1"/>
</dbReference>
<dbReference type="GO" id="GO:0016740">
    <property type="term" value="F:transferase activity"/>
    <property type="evidence" value="ECO:0007669"/>
    <property type="project" value="UniProtKB-KW"/>
</dbReference>
<dbReference type="InterPro" id="IPR017850">
    <property type="entry name" value="Alkaline_phosphatase_core_sf"/>
</dbReference>
<sequence length="419" mass="47286">MRKYNVVLIVLDTLRADHAQGLDKLLDLGFVKYEDVYATAPWTLPSHASMFTGMYPSEHGIHETREYQLDVAKIARLRMAKLNGGILGQLKEEGYNTYLISANPIVSSNFGFNADYEYIIDPIYTLLITSIDKILDKIYAESGSRAKVLSKLIEERRLDMLLHGIKIFVERRIRVIPKYLSEKATRNKGGGKIVGLLGRLKLETPFFLFVNIMEAHDPYNKPLVDRRRLKYIGKWLATGLIDPEAVRLWRNYPAHAEEAVKRALEAVETLKARGYWDDTLIIATSDHGELLGDGGLYHIYSLLDGNLRVPLYVKYPGKPKKQRGPITLADVPRLIDPSAEEVGRPLVMAETFGISSPPKALGIEPEERFFHHKIRVIGRKLDFIYDATAGVVERVFRGDKEDAARLLEDAGAKLGGRSI</sequence>
<dbReference type="AlphaFoldDB" id="A0A7L4PDU5"/>
<dbReference type="InterPro" id="IPR050738">
    <property type="entry name" value="Sulfatase"/>
</dbReference>
<keyword evidence="2 4" id="KW-0378">Hydrolase</keyword>
<dbReference type="GO" id="GO:0004065">
    <property type="term" value="F:arylsulfatase activity"/>
    <property type="evidence" value="ECO:0007669"/>
    <property type="project" value="TreeGrafter"/>
</dbReference>
<evidence type="ECO:0000313" key="4">
    <source>
        <dbReference type="EMBL" id="NYR16624.1"/>
    </source>
</evidence>
<dbReference type="Gene3D" id="3.40.720.10">
    <property type="entry name" value="Alkaline Phosphatase, subunit A"/>
    <property type="match status" value="1"/>
</dbReference>
<evidence type="ECO:0000256" key="2">
    <source>
        <dbReference type="ARBA" id="ARBA00022801"/>
    </source>
</evidence>
<dbReference type="Pfam" id="PF00884">
    <property type="entry name" value="Sulfatase"/>
    <property type="match status" value="1"/>
</dbReference>
<evidence type="ECO:0000256" key="1">
    <source>
        <dbReference type="ARBA" id="ARBA00008779"/>
    </source>
</evidence>
<accession>A0A7L4PDU5</accession>
<dbReference type="InterPro" id="IPR000917">
    <property type="entry name" value="Sulfatase_N"/>
</dbReference>
<name>A0A7L4PDU5_9CREN</name>
<comment type="caution">
    <text evidence="4">The sequence shown here is derived from an EMBL/GenBank/DDBJ whole genome shotgun (WGS) entry which is preliminary data.</text>
</comment>
<evidence type="ECO:0000313" key="5">
    <source>
        <dbReference type="Proteomes" id="UP000554766"/>
    </source>
</evidence>
<keyword evidence="4" id="KW-0808">Transferase</keyword>
<dbReference type="EMBL" id="JAAVJF010000007">
    <property type="protein sequence ID" value="NYR16624.1"/>
    <property type="molecule type" value="Genomic_DNA"/>
</dbReference>
<feature type="domain" description="Sulfatase N-terminal" evidence="3">
    <location>
        <begin position="5"/>
        <end position="323"/>
    </location>
</feature>